<keyword evidence="4" id="KW-1185">Reference proteome</keyword>
<proteinExistence type="predicted"/>
<keyword evidence="1" id="KW-0732">Signal</keyword>
<organism evidence="2 5">
    <name type="scientific">Perkinsus olseni</name>
    <name type="common">Perkinsus atlanticus</name>
    <dbReference type="NCBI Taxonomy" id="32597"/>
    <lineage>
        <taxon>Eukaryota</taxon>
        <taxon>Sar</taxon>
        <taxon>Alveolata</taxon>
        <taxon>Perkinsozoa</taxon>
        <taxon>Perkinsea</taxon>
        <taxon>Perkinsida</taxon>
        <taxon>Perkinsidae</taxon>
        <taxon>Perkinsus</taxon>
    </lineage>
</organism>
<feature type="signal peptide" evidence="1">
    <location>
        <begin position="1"/>
        <end position="25"/>
    </location>
</feature>
<dbReference type="Proteomes" id="UP000574390">
    <property type="component" value="Unassembled WGS sequence"/>
</dbReference>
<accession>A0A7J6PWG8</accession>
<reference evidence="4 5" key="1">
    <citation type="submission" date="2020-04" db="EMBL/GenBank/DDBJ databases">
        <title>Perkinsus olseni comparative genomics.</title>
        <authorList>
            <person name="Bogema D.R."/>
        </authorList>
    </citation>
    <scope>NUCLEOTIDE SEQUENCE [LARGE SCALE GENOMIC DNA]</scope>
    <source>
        <strain evidence="2">ATCC PRA-205</strain>
        <strain evidence="3 4">ATCC PRA-207</strain>
    </source>
</reference>
<feature type="chain" id="PRO_5036205617" evidence="1">
    <location>
        <begin position="26"/>
        <end position="233"/>
    </location>
</feature>
<evidence type="ECO:0000313" key="4">
    <source>
        <dbReference type="Proteomes" id="UP000553632"/>
    </source>
</evidence>
<evidence type="ECO:0000313" key="3">
    <source>
        <dbReference type="EMBL" id="KAF4750535.1"/>
    </source>
</evidence>
<evidence type="ECO:0000313" key="2">
    <source>
        <dbReference type="EMBL" id="KAF4700001.1"/>
    </source>
</evidence>
<name>A0A7J6PWG8_PEROL</name>
<dbReference type="EMBL" id="JABANO010007182">
    <property type="protein sequence ID" value="KAF4750535.1"/>
    <property type="molecule type" value="Genomic_DNA"/>
</dbReference>
<gene>
    <name evidence="2" type="ORF">FOZ62_006028</name>
    <name evidence="3" type="ORF">FOZ63_028902</name>
</gene>
<sequence>MSSILVRIFVLPIIFVNSAAPGSLSFGIFDPAKEDLPKDVPHLRLYTYVIDGVSIGMVDMIKQPSSFLRRLFLYPTYQRSFFKIQTHNDSAVLGIRDFSRPDLGGTDLHNFGKALCEALDPTKTSRITGVKVDMATTPTGPDGTSVDGTSVYDFDEKLYETLPDKVRPALQVSVHSVDLLELSVHCTEILRHRRLNIHDPRSILYRKFQWSISFKRDRNRTVSRLPKTVRLTQ</sequence>
<evidence type="ECO:0000256" key="1">
    <source>
        <dbReference type="SAM" id="SignalP"/>
    </source>
</evidence>
<dbReference type="AlphaFoldDB" id="A0A7J6PWG8"/>
<dbReference type="Proteomes" id="UP000553632">
    <property type="component" value="Unassembled WGS sequence"/>
</dbReference>
<evidence type="ECO:0000313" key="5">
    <source>
        <dbReference type="Proteomes" id="UP000574390"/>
    </source>
</evidence>
<protein>
    <submittedName>
        <fullName evidence="2">Uncharacterized protein</fullName>
    </submittedName>
</protein>
<dbReference type="EMBL" id="JABANM010034212">
    <property type="protein sequence ID" value="KAF4700001.1"/>
    <property type="molecule type" value="Genomic_DNA"/>
</dbReference>
<comment type="caution">
    <text evidence="2">The sequence shown here is derived from an EMBL/GenBank/DDBJ whole genome shotgun (WGS) entry which is preliminary data.</text>
</comment>